<keyword evidence="2" id="KW-0812">Transmembrane</keyword>
<keyword evidence="6" id="KW-1185">Reference proteome</keyword>
<evidence type="ECO:0000313" key="5">
    <source>
        <dbReference type="EMBL" id="QUC24042.1"/>
    </source>
</evidence>
<evidence type="ECO:0000313" key="6">
    <source>
        <dbReference type="Proteomes" id="UP000027002"/>
    </source>
</evidence>
<gene>
    <name evidence="5" type="ORF">UV8b_08283</name>
    <name evidence="4" type="ORF">UVI_02063580</name>
</gene>
<evidence type="ECO:0000313" key="7">
    <source>
        <dbReference type="Proteomes" id="UP000054053"/>
    </source>
</evidence>
<evidence type="ECO:0000256" key="3">
    <source>
        <dbReference type="SAM" id="SignalP"/>
    </source>
</evidence>
<evidence type="ECO:0000313" key="4">
    <source>
        <dbReference type="EMBL" id="GAO19188.1"/>
    </source>
</evidence>
<dbReference type="RefSeq" id="XP_043001715.1">
    <property type="nucleotide sequence ID" value="XM_043145780.1"/>
</dbReference>
<feature type="region of interest" description="Disordered" evidence="1">
    <location>
        <begin position="397"/>
        <end position="419"/>
    </location>
</feature>
<feature type="compositionally biased region" description="Basic and acidic residues" evidence="1">
    <location>
        <begin position="397"/>
        <end position="413"/>
    </location>
</feature>
<reference evidence="7" key="2">
    <citation type="journal article" date="2016" name="Genome Announc.">
        <title>Genome sequence of Ustilaginoidea virens IPU010, a rice pathogenic fungus causing false smut.</title>
        <authorList>
            <person name="Kumagai T."/>
            <person name="Ishii T."/>
            <person name="Terai G."/>
            <person name="Umemura M."/>
            <person name="Machida M."/>
            <person name="Asai K."/>
        </authorList>
    </citation>
    <scope>NUCLEOTIDE SEQUENCE [LARGE SCALE GENOMIC DNA]</scope>
    <source>
        <strain evidence="7">IPU010</strain>
    </source>
</reference>
<dbReference type="Proteomes" id="UP000054053">
    <property type="component" value="Unassembled WGS sequence"/>
</dbReference>
<keyword evidence="2" id="KW-1133">Transmembrane helix</keyword>
<dbReference type="Proteomes" id="UP000027002">
    <property type="component" value="Chromosome 7"/>
</dbReference>
<organism evidence="4 7">
    <name type="scientific">Ustilaginoidea virens</name>
    <name type="common">Rice false smut fungus</name>
    <name type="synonym">Villosiclava virens</name>
    <dbReference type="NCBI Taxonomy" id="1159556"/>
    <lineage>
        <taxon>Eukaryota</taxon>
        <taxon>Fungi</taxon>
        <taxon>Dikarya</taxon>
        <taxon>Ascomycota</taxon>
        <taxon>Pezizomycotina</taxon>
        <taxon>Sordariomycetes</taxon>
        <taxon>Hypocreomycetidae</taxon>
        <taxon>Hypocreales</taxon>
        <taxon>Clavicipitaceae</taxon>
        <taxon>Ustilaginoidea</taxon>
    </lineage>
</organism>
<feature type="compositionally biased region" description="Gly residues" evidence="1">
    <location>
        <begin position="350"/>
        <end position="361"/>
    </location>
</feature>
<dbReference type="KEGG" id="uvi:66069060"/>
<feature type="compositionally biased region" description="Polar residues" evidence="1">
    <location>
        <begin position="328"/>
        <end position="349"/>
    </location>
</feature>
<keyword evidence="2" id="KW-0472">Membrane</keyword>
<name>A0A063BNR8_USTVR</name>
<sequence>MPLLRVPTLWLAILAVSVQPASIVYVTDLEIFTSLAPCASYAVSYGVFIETYSSRCGDSQTALQTCICSNSNEFKQVTNNINADLSSTCGTGAGTSDTWSASVVMARYCSLDEAITFPKPSNVVNAYITELSQMSYLPHCAQSALSYAVMADMADKCPKDASLFAPCVCNSHRAKGISETLSKSVRLSCTNDQDVTAAQAFYNEYCAMNSGTTSFAAPQGPPGDVSYYITALPQYKALRSCAQSAVSSAVLDQTAWNCASGPQALASCACLKSGMRGKVSSSLTSQVKGYCSSTAIDDVTSAISVWEYYCSAAENKVVATVSESVSQTGATGVPSRTQPSAPLASQTGDSAGGNGGNGNTGGTNKTGVIVASVLGAIVAVVAAAGLFFFFRRRNQRTAKEEQISRTEELDTLSKHPYPSVDASIPELSTPSHMPRPELYPNATLLPAELPPEQCWGRAELQGGGPQHPTSASSEHQVGAQYAVRGYGGDGSGPRGGEVYELGMNMPGTS</sequence>
<dbReference type="EMBL" id="CP072759">
    <property type="protein sequence ID" value="QUC24042.1"/>
    <property type="molecule type" value="Genomic_DNA"/>
</dbReference>
<feature type="chain" id="PRO_5010011968" description="Extracellular membrane protein CFEM domain-containing protein" evidence="3">
    <location>
        <begin position="24"/>
        <end position="509"/>
    </location>
</feature>
<feature type="compositionally biased region" description="Gly residues" evidence="1">
    <location>
        <begin position="485"/>
        <end position="495"/>
    </location>
</feature>
<dbReference type="GeneID" id="66069060"/>
<feature type="region of interest" description="Disordered" evidence="1">
    <location>
        <begin position="328"/>
        <end position="361"/>
    </location>
</feature>
<reference evidence="5" key="3">
    <citation type="submission" date="2020-03" db="EMBL/GenBank/DDBJ databases">
        <title>A mixture of massive structural variations and highly conserved coding sequences in Ustilaginoidea virens genome.</title>
        <authorList>
            <person name="Zhang K."/>
            <person name="Zhao Z."/>
            <person name="Zhang Z."/>
            <person name="Li Y."/>
            <person name="Hsiang T."/>
            <person name="Sun W."/>
        </authorList>
    </citation>
    <scope>NUCLEOTIDE SEQUENCE</scope>
    <source>
        <strain evidence="5">UV-8b</strain>
    </source>
</reference>
<accession>A0A063BNR8</accession>
<evidence type="ECO:0000256" key="2">
    <source>
        <dbReference type="SAM" id="Phobius"/>
    </source>
</evidence>
<evidence type="ECO:0008006" key="8">
    <source>
        <dbReference type="Google" id="ProtNLM"/>
    </source>
</evidence>
<proteinExistence type="predicted"/>
<evidence type="ECO:0000256" key="1">
    <source>
        <dbReference type="SAM" id="MobiDB-lite"/>
    </source>
</evidence>
<dbReference type="EMBL" id="BBTG02000089">
    <property type="protein sequence ID" value="GAO19188.1"/>
    <property type="molecule type" value="Genomic_DNA"/>
</dbReference>
<feature type="region of interest" description="Disordered" evidence="1">
    <location>
        <begin position="483"/>
        <end position="509"/>
    </location>
</feature>
<dbReference type="AlphaFoldDB" id="A0A063BNR8"/>
<reference evidence="4" key="1">
    <citation type="journal article" date="2016" name="Genome Announc.">
        <title>Genome Sequence of Ustilaginoidea virens IPU010, a Rice Pathogenic Fungus Causing False Smut.</title>
        <authorList>
            <person name="Kumagai T."/>
            <person name="Ishii T."/>
            <person name="Terai G."/>
            <person name="Umemura M."/>
            <person name="Machida M."/>
            <person name="Asai K."/>
        </authorList>
    </citation>
    <scope>NUCLEOTIDE SEQUENCE [LARGE SCALE GENOMIC DNA]</scope>
    <source>
        <strain evidence="4">IPU010</strain>
    </source>
</reference>
<protein>
    <recommendedName>
        <fullName evidence="8">Extracellular membrane protein CFEM domain-containing protein</fullName>
    </recommendedName>
</protein>
<keyword evidence="3" id="KW-0732">Signal</keyword>
<feature type="transmembrane region" description="Helical" evidence="2">
    <location>
        <begin position="368"/>
        <end position="390"/>
    </location>
</feature>
<dbReference type="OrthoDB" id="3436787at2759"/>
<feature type="signal peptide" evidence="3">
    <location>
        <begin position="1"/>
        <end position="23"/>
    </location>
</feature>
<dbReference type="STRING" id="1159556.A0A063BNR8"/>
<dbReference type="HOGENOM" id="CLU_017868_1_1_1"/>